<dbReference type="SUPFAM" id="SSF56801">
    <property type="entry name" value="Acetyl-CoA synthetase-like"/>
    <property type="match status" value="1"/>
</dbReference>
<name>A0A285KYT0_9NOCA</name>
<gene>
    <name evidence="2" type="ORF">SAMN04244553_0874</name>
</gene>
<organism evidence="2 3">
    <name type="scientific">Nocardia amikacinitolerans</name>
    <dbReference type="NCBI Taxonomy" id="756689"/>
    <lineage>
        <taxon>Bacteria</taxon>
        <taxon>Bacillati</taxon>
        <taxon>Actinomycetota</taxon>
        <taxon>Actinomycetes</taxon>
        <taxon>Mycobacteriales</taxon>
        <taxon>Nocardiaceae</taxon>
        <taxon>Nocardia</taxon>
    </lineage>
</organism>
<proteinExistence type="predicted"/>
<dbReference type="GO" id="GO:0016874">
    <property type="term" value="F:ligase activity"/>
    <property type="evidence" value="ECO:0007669"/>
    <property type="project" value="UniProtKB-KW"/>
</dbReference>
<dbReference type="EMBL" id="OBEG01000001">
    <property type="protein sequence ID" value="SNY76977.1"/>
    <property type="molecule type" value="Genomic_DNA"/>
</dbReference>
<dbReference type="STRING" id="1379680.GCA_001612615_00145"/>
<feature type="region of interest" description="Disordered" evidence="1">
    <location>
        <begin position="1"/>
        <end position="26"/>
    </location>
</feature>
<sequence length="488" mass="53800">MPRAARTGGTLDPTQVSPRGRATSEMDSDLQQRLVALFQRTAATVPAYRAFLDSHGVDAASVVDDTGFARLPLVTKENYHQRYSLPQRCRDGDLGACDLIAVSSGSTGAPTFWPRSAADEAAATRRFEQVLVHGFDAAHRRTLAVVCFPLGTWVGGLYTLSCLRGLAAELAMTIVAPGNNKAEILRVVPELGSHFDQVVLFGYPPFLKDVIDTGLREGVDWSRYAVKLVCAGEVFSEQWRDLMGKRAGLDPVHDVAALYGTADGGVLGNETPLSVRIRRFLAEHPAAARKLFGGQRLPTLMQYNPADRFFETVDGTLVFTADSGVPLIRYHLADDGGVIPHERMVEFCRAHGFEPDEETGPDLPFVFVFGRSIHAVSVFGANVYPETVSLGLERAEISDWVTGKFVLEAWEDADRNRLLRITVELGPDEPNTTERTRLVAHAVRDELLTHNSEYANYVPAERQTPHVELRPTGDPDYFPVGVKHRYTR</sequence>
<dbReference type="PANTHER" id="PTHR43845">
    <property type="entry name" value="BLR5969 PROTEIN"/>
    <property type="match status" value="1"/>
</dbReference>
<evidence type="ECO:0000313" key="3">
    <source>
        <dbReference type="Proteomes" id="UP000219565"/>
    </source>
</evidence>
<dbReference type="Gene3D" id="3.40.50.12780">
    <property type="entry name" value="N-terminal domain of ligase-like"/>
    <property type="match status" value="1"/>
</dbReference>
<dbReference type="PANTHER" id="PTHR43845:SF1">
    <property type="entry name" value="BLR5969 PROTEIN"/>
    <property type="match status" value="1"/>
</dbReference>
<accession>A0A285KYT0</accession>
<evidence type="ECO:0000313" key="2">
    <source>
        <dbReference type="EMBL" id="SNY76977.1"/>
    </source>
</evidence>
<dbReference type="AlphaFoldDB" id="A0A285KYT0"/>
<keyword evidence="3" id="KW-1185">Reference proteome</keyword>
<keyword evidence="2" id="KW-0436">Ligase</keyword>
<reference evidence="2 3" key="1">
    <citation type="submission" date="2017-09" db="EMBL/GenBank/DDBJ databases">
        <authorList>
            <person name="Ehlers B."/>
            <person name="Leendertz F.H."/>
        </authorList>
    </citation>
    <scope>NUCLEOTIDE SEQUENCE [LARGE SCALE GENOMIC DNA]</scope>
    <source>
        <strain evidence="2 3">DSM 45537</strain>
    </source>
</reference>
<protein>
    <submittedName>
        <fullName evidence="2">Phenylacetate-CoA ligase</fullName>
    </submittedName>
</protein>
<dbReference type="Proteomes" id="UP000219565">
    <property type="component" value="Unassembled WGS sequence"/>
</dbReference>
<evidence type="ECO:0000256" key="1">
    <source>
        <dbReference type="SAM" id="MobiDB-lite"/>
    </source>
</evidence>
<dbReference type="InterPro" id="IPR042099">
    <property type="entry name" value="ANL_N_sf"/>
</dbReference>